<dbReference type="EMBL" id="NUEQ01000032">
    <property type="protein sequence ID" value="PEJ31229.1"/>
    <property type="molecule type" value="Genomic_DNA"/>
</dbReference>
<accession>A0AAX0S2D3</accession>
<evidence type="ECO:0000313" key="1">
    <source>
        <dbReference type="EMBL" id="PEJ31229.1"/>
    </source>
</evidence>
<protein>
    <recommendedName>
        <fullName evidence="3">Nucleotidyltransferase domain-containing protein</fullName>
    </recommendedName>
</protein>
<dbReference type="Pfam" id="PF10127">
    <property type="entry name" value="RlaP"/>
    <property type="match status" value="1"/>
</dbReference>
<dbReference type="InterPro" id="IPR018775">
    <property type="entry name" value="RlaP"/>
</dbReference>
<gene>
    <name evidence="1" type="ORF">CN689_18260</name>
</gene>
<dbReference type="RefSeq" id="WP_098176870.1">
    <property type="nucleotide sequence ID" value="NZ_NUEQ01000032.1"/>
</dbReference>
<dbReference type="PANTHER" id="PTHR34817">
    <property type="entry name" value="NUCLEOTIDYLTRANSFERASE"/>
    <property type="match status" value="1"/>
</dbReference>
<organism evidence="1 2">
    <name type="scientific">Peribacillus butanolivorans</name>
    <dbReference type="NCBI Taxonomy" id="421767"/>
    <lineage>
        <taxon>Bacteria</taxon>
        <taxon>Bacillati</taxon>
        <taxon>Bacillota</taxon>
        <taxon>Bacilli</taxon>
        <taxon>Bacillales</taxon>
        <taxon>Bacillaceae</taxon>
        <taxon>Peribacillus</taxon>
    </lineage>
</organism>
<evidence type="ECO:0000313" key="2">
    <source>
        <dbReference type="Proteomes" id="UP000220106"/>
    </source>
</evidence>
<proteinExistence type="predicted"/>
<comment type="caution">
    <text evidence="1">The sequence shown here is derived from an EMBL/GenBank/DDBJ whole genome shotgun (WGS) entry which is preliminary data.</text>
</comment>
<dbReference type="Proteomes" id="UP000220106">
    <property type="component" value="Unassembled WGS sequence"/>
</dbReference>
<dbReference type="PANTHER" id="PTHR34817:SF2">
    <property type="entry name" value="NUCLEOTIDYLTRANSFERASE"/>
    <property type="match status" value="1"/>
</dbReference>
<evidence type="ECO:0008006" key="3">
    <source>
        <dbReference type="Google" id="ProtNLM"/>
    </source>
</evidence>
<reference evidence="1 2" key="1">
    <citation type="submission" date="2017-09" db="EMBL/GenBank/DDBJ databases">
        <title>Large-scale bioinformatics analysis of Bacillus genomes uncovers conserved roles of natural products in bacterial physiology.</title>
        <authorList>
            <consortium name="Agbiome Team Llc"/>
            <person name="Bleich R.M."/>
            <person name="Kirk G.J."/>
            <person name="Santa Maria K.C."/>
            <person name="Allen S.E."/>
            <person name="Farag S."/>
            <person name="Shank E.A."/>
            <person name="Bowers A."/>
        </authorList>
    </citation>
    <scope>NUCLEOTIDE SEQUENCE [LARGE SCALE GENOMIC DNA]</scope>
    <source>
        <strain evidence="1 2">AFS003229</strain>
    </source>
</reference>
<name>A0AAX0S2D3_9BACI</name>
<sequence length="252" mass="29468">MKENLISILRNLEKKKNITILMAAVTGSHSFGLSSANSDIDVRFIYVHNDRRSYLSLSQPDEVIQLNEGFCDVEGWDLFKTSRLTLKSNPALFELFQSPIQLIAQPDYYRVMQGLIEECYSKKALGHHYYRMMTGNLQQLTKTSSSEKKMLKTWVQVFRSYLVLQYLILFRALPPLCVWELLDSVLIDKEMKSRMTRIFTAKQKEEFSKHESIKSLEFLEGKLPSIKNEITKLPMGKHMEEDLNQLIWYILK</sequence>
<dbReference type="AlphaFoldDB" id="A0AAX0S2D3"/>